<dbReference type="AlphaFoldDB" id="A0A8B9Q3Z8"/>
<accession>A0A8B9Q3Z8</accession>
<dbReference type="Ensembl" id="ENSAOWT00000021491.1">
    <property type="protein sequence ID" value="ENSAOWP00000018956.1"/>
    <property type="gene ID" value="ENSAOWG00000012896.1"/>
</dbReference>
<sequence length="61" mass="6667">MRIIYVVFAALLMVLMATPGKGQSKKSCSGYCSRTCAKGQKGGHTEGCGKRYCCMSQRKKK</sequence>
<feature type="signal peptide" evidence="1">
    <location>
        <begin position="1"/>
        <end position="22"/>
    </location>
</feature>
<protein>
    <submittedName>
        <fullName evidence="2">Uncharacterized protein</fullName>
    </submittedName>
</protein>
<name>A0A8B9Q3Z8_APTOW</name>
<dbReference type="Gene3D" id="3.10.360.10">
    <property type="entry name" value="Antimicrobial Peptide, Beta-defensin 2, Chain A"/>
    <property type="match status" value="1"/>
</dbReference>
<reference evidence="2" key="1">
    <citation type="submission" date="2025-08" db="UniProtKB">
        <authorList>
            <consortium name="Ensembl"/>
        </authorList>
    </citation>
    <scope>IDENTIFICATION</scope>
</reference>
<dbReference type="Proteomes" id="UP000694424">
    <property type="component" value="Unplaced"/>
</dbReference>
<organism evidence="2 3">
    <name type="scientific">Apteryx owenii</name>
    <name type="common">Little spotted kiwi</name>
    <dbReference type="NCBI Taxonomy" id="8824"/>
    <lineage>
        <taxon>Eukaryota</taxon>
        <taxon>Metazoa</taxon>
        <taxon>Chordata</taxon>
        <taxon>Craniata</taxon>
        <taxon>Vertebrata</taxon>
        <taxon>Euteleostomi</taxon>
        <taxon>Archelosauria</taxon>
        <taxon>Archosauria</taxon>
        <taxon>Dinosauria</taxon>
        <taxon>Saurischia</taxon>
        <taxon>Theropoda</taxon>
        <taxon>Coelurosauria</taxon>
        <taxon>Aves</taxon>
        <taxon>Palaeognathae</taxon>
        <taxon>Apterygiformes</taxon>
        <taxon>Apterygidae</taxon>
        <taxon>Apteryx</taxon>
    </lineage>
</organism>
<evidence type="ECO:0000256" key="1">
    <source>
        <dbReference type="SAM" id="SignalP"/>
    </source>
</evidence>
<keyword evidence="1" id="KW-0732">Signal</keyword>
<feature type="chain" id="PRO_5034474151" evidence="1">
    <location>
        <begin position="23"/>
        <end position="61"/>
    </location>
</feature>
<evidence type="ECO:0000313" key="2">
    <source>
        <dbReference type="Ensembl" id="ENSAOWP00000018956.1"/>
    </source>
</evidence>
<keyword evidence="3" id="KW-1185">Reference proteome</keyword>
<evidence type="ECO:0000313" key="3">
    <source>
        <dbReference type="Proteomes" id="UP000694424"/>
    </source>
</evidence>
<proteinExistence type="predicted"/>
<reference evidence="2" key="2">
    <citation type="submission" date="2025-09" db="UniProtKB">
        <authorList>
            <consortium name="Ensembl"/>
        </authorList>
    </citation>
    <scope>IDENTIFICATION</scope>
</reference>